<comment type="caution">
    <text evidence="5">The sequence shown here is derived from an EMBL/GenBank/DDBJ whole genome shotgun (WGS) entry which is preliminary data.</text>
</comment>
<evidence type="ECO:0000256" key="3">
    <source>
        <dbReference type="ARBA" id="ARBA00022679"/>
    </source>
</evidence>
<dbReference type="Pfam" id="PF00109">
    <property type="entry name" value="ketoacyl-synt"/>
    <property type="match status" value="1"/>
</dbReference>
<dbReference type="InterPro" id="IPR001227">
    <property type="entry name" value="Ac_transferase_dom_sf"/>
</dbReference>
<proteinExistence type="predicted"/>
<gene>
    <name evidence="5" type="ORF">POL68_06760</name>
</gene>
<dbReference type="Pfam" id="PF00698">
    <property type="entry name" value="Acyl_transf_1"/>
    <property type="match status" value="1"/>
</dbReference>
<evidence type="ECO:0000256" key="2">
    <source>
        <dbReference type="ARBA" id="ARBA00022553"/>
    </source>
</evidence>
<organism evidence="5 6">
    <name type="scientific">Stigmatella ashevillensis</name>
    <dbReference type="NCBI Taxonomy" id="2995309"/>
    <lineage>
        <taxon>Bacteria</taxon>
        <taxon>Pseudomonadati</taxon>
        <taxon>Myxococcota</taxon>
        <taxon>Myxococcia</taxon>
        <taxon>Myxococcales</taxon>
        <taxon>Cystobacterineae</taxon>
        <taxon>Archangiaceae</taxon>
        <taxon>Stigmatella</taxon>
    </lineage>
</organism>
<feature type="domain" description="Ketosynthase family 3 (KS3)" evidence="4">
    <location>
        <begin position="32"/>
        <end position="456"/>
    </location>
</feature>
<dbReference type="Pfam" id="PF22621">
    <property type="entry name" value="CurL-like_PKS_C"/>
    <property type="match status" value="1"/>
</dbReference>
<dbReference type="InterPro" id="IPR050091">
    <property type="entry name" value="PKS_NRPS_Biosynth_Enz"/>
</dbReference>
<dbReference type="InterPro" id="IPR014043">
    <property type="entry name" value="Acyl_transferase_dom"/>
</dbReference>
<dbReference type="SMART" id="SM00825">
    <property type="entry name" value="PKS_KS"/>
    <property type="match status" value="1"/>
</dbReference>
<dbReference type="PANTHER" id="PTHR43775:SF37">
    <property type="entry name" value="SI:DKEY-61P9.11"/>
    <property type="match status" value="1"/>
</dbReference>
<accession>A0ABT5D3B5</accession>
<dbReference type="InterPro" id="IPR014030">
    <property type="entry name" value="Ketoacyl_synth_N"/>
</dbReference>
<keyword evidence="1" id="KW-0596">Phosphopantetheine</keyword>
<dbReference type="Gene3D" id="3.40.47.10">
    <property type="match status" value="1"/>
</dbReference>
<reference evidence="5 6" key="1">
    <citation type="submission" date="2022-11" db="EMBL/GenBank/DDBJ databases">
        <title>Minimal conservation of predation-associated metabolite biosynthetic gene clusters underscores biosynthetic potential of Myxococcota including descriptions for ten novel species: Archangium lansinium sp. nov., Myxococcus landrumus sp. nov., Nannocystis bai.</title>
        <authorList>
            <person name="Ahearne A."/>
            <person name="Stevens C."/>
            <person name="Dowd S."/>
        </authorList>
    </citation>
    <scope>NUCLEOTIDE SEQUENCE [LARGE SCALE GENOMIC DNA]</scope>
    <source>
        <strain evidence="5 6">NCWAL01</strain>
    </source>
</reference>
<keyword evidence="2" id="KW-0597">Phosphoprotein</keyword>
<evidence type="ECO:0000313" key="6">
    <source>
        <dbReference type="Proteomes" id="UP001221838"/>
    </source>
</evidence>
<dbReference type="Pfam" id="PF02801">
    <property type="entry name" value="Ketoacyl-synt_C"/>
    <property type="match status" value="1"/>
</dbReference>
<evidence type="ECO:0000256" key="1">
    <source>
        <dbReference type="ARBA" id="ARBA00022450"/>
    </source>
</evidence>
<dbReference type="InterPro" id="IPR016035">
    <property type="entry name" value="Acyl_Trfase/lysoPLipase"/>
</dbReference>
<dbReference type="InterPro" id="IPR018201">
    <property type="entry name" value="Ketoacyl_synth_AS"/>
</dbReference>
<dbReference type="SUPFAM" id="SSF52151">
    <property type="entry name" value="FabD/lysophospholipase-like"/>
    <property type="match status" value="1"/>
</dbReference>
<dbReference type="CDD" id="cd00833">
    <property type="entry name" value="PKS"/>
    <property type="match status" value="1"/>
</dbReference>
<dbReference type="EMBL" id="JAQNDM010000002">
    <property type="protein sequence ID" value="MDC0708165.1"/>
    <property type="molecule type" value="Genomic_DNA"/>
</dbReference>
<keyword evidence="3" id="KW-0808">Transferase</keyword>
<dbReference type="RefSeq" id="WP_272135731.1">
    <property type="nucleotide sequence ID" value="NZ_JAQNDM010000002.1"/>
</dbReference>
<evidence type="ECO:0000313" key="5">
    <source>
        <dbReference type="EMBL" id="MDC0708165.1"/>
    </source>
</evidence>
<dbReference type="SUPFAM" id="SSF53901">
    <property type="entry name" value="Thiolase-like"/>
    <property type="match status" value="1"/>
</dbReference>
<dbReference type="PROSITE" id="PS52004">
    <property type="entry name" value="KS3_2"/>
    <property type="match status" value="1"/>
</dbReference>
<sequence length="949" mass="99711">MTDQSPRVSELAPIKLALVARKLQPKLALALSEPIAIVGMAHRFPGGGDTPEAFWELLRNGKDAISTIPSSRWNIDDYYDPTPGTPGKMYTRHGAFIQGVEDFDPGFFGISPREAARMDPHQRLLLEVTWEALERAGIAATGLKGSSTGVFVGMMNEDFSHLMNDATQIDLHTASGSGLSVAAGRLAYILGLQGPTMAVDAACSSSLVTVHLACQSLRTYECDLALAGGISLILSPLTAVVNCAMRMLSQKGRCSTFDAAADGFVRGEGCGMLVLKRLSDAIADRDPILALIRGSATNHSGQSSGLTVPNGNALAKVMRAALRAGGVEPGQLSYLEAHGTGTAIGDPIEMEALGRVYGQERPREDPIVVGSVKTNIGHTEGAAGVAGIIKVVLALQNEEIPAHLNLETPNPNIRWDELPVTVPKGRVAWPRGQKRRIAGVTAFGFNGTNAHVLIEEAPAGELPSASSTPSAQVLVLSAKTPPALRELAQQYVNGFASGALRHAPFPDICFTASTGRVAFPHRVAVVASGHEEASRRLSGFLRDEETPGVRSGSGRQRSRIAFLFGGQGTERAGWGRQLFESEPIFRDAVLKCERALACPLVPALFPQEGKASAPLAPSVALPGLLALQCGLVHLWKGWGIEPSAVLGSGTGEYAAACAAGVFSWEEGVKLVAALGAQLERLPLGAELAVEEFARLGEVLLGFPEVCLVGIDGGGRGVFSGARASVEALQAELARLGVRSEVSNGPHAMSPAGWKSVREAAGAAARAVVHQRPQVPWVSTVTGQVLESPGAEYWQGAPGGPSRPAAALLALGEMGVGAHVEIGPGAGLTAWGKRVRPAPELHWVPSLRADSDGREALLEGFAELVAAGTEVAWPDFYHGQQHAKVVLPTSRFQRSRYWFDPPQASASKKQGAPPEVLEGDLDALAGQLALLEELSDEQAQALLESLKGAG</sequence>
<dbReference type="PROSITE" id="PS00606">
    <property type="entry name" value="KS3_1"/>
    <property type="match status" value="1"/>
</dbReference>
<evidence type="ECO:0000259" key="4">
    <source>
        <dbReference type="PROSITE" id="PS52004"/>
    </source>
</evidence>
<dbReference type="Gene3D" id="3.40.366.10">
    <property type="entry name" value="Malonyl-Coenzyme A Acyl Carrier Protein, domain 2"/>
    <property type="match status" value="1"/>
</dbReference>
<dbReference type="Gene3D" id="3.30.70.3290">
    <property type="match status" value="1"/>
</dbReference>
<dbReference type="InterPro" id="IPR020841">
    <property type="entry name" value="PKS_Beta-ketoAc_synthase_dom"/>
</dbReference>
<dbReference type="PANTHER" id="PTHR43775">
    <property type="entry name" value="FATTY ACID SYNTHASE"/>
    <property type="match status" value="1"/>
</dbReference>
<protein>
    <submittedName>
        <fullName evidence="5">Type I polyketide synthase</fullName>
    </submittedName>
</protein>
<keyword evidence="6" id="KW-1185">Reference proteome</keyword>
<dbReference type="Proteomes" id="UP001221838">
    <property type="component" value="Unassembled WGS sequence"/>
</dbReference>
<dbReference type="InterPro" id="IPR014031">
    <property type="entry name" value="Ketoacyl_synth_C"/>
</dbReference>
<dbReference type="SMART" id="SM00827">
    <property type="entry name" value="PKS_AT"/>
    <property type="match status" value="1"/>
</dbReference>
<dbReference type="InterPro" id="IPR016039">
    <property type="entry name" value="Thiolase-like"/>
</dbReference>
<name>A0ABT5D3B5_9BACT</name>